<evidence type="ECO:0000256" key="3">
    <source>
        <dbReference type="ARBA" id="ARBA00022679"/>
    </source>
</evidence>
<feature type="domain" description="Methyltransferase" evidence="9">
    <location>
        <begin position="59"/>
        <end position="208"/>
    </location>
</feature>
<evidence type="ECO:0000256" key="2">
    <source>
        <dbReference type="ARBA" id="ARBA00022676"/>
    </source>
</evidence>
<evidence type="ECO:0000313" key="11">
    <source>
        <dbReference type="Proteomes" id="UP000626109"/>
    </source>
</evidence>
<feature type="domain" description="Fringe-like glycosyltransferase" evidence="8">
    <location>
        <begin position="2196"/>
        <end position="2308"/>
    </location>
</feature>
<dbReference type="PANTHER" id="PTHR32026">
    <property type="entry name" value="METHYLTRANSFERASE-LIKE PROTEIN 24"/>
    <property type="match status" value="1"/>
</dbReference>
<dbReference type="Pfam" id="PF13383">
    <property type="entry name" value="Methyltransf_22"/>
    <property type="match status" value="3"/>
</dbReference>
<organism evidence="10 11">
    <name type="scientific">Polarella glacialis</name>
    <name type="common">Dinoflagellate</name>
    <dbReference type="NCBI Taxonomy" id="89957"/>
    <lineage>
        <taxon>Eukaryota</taxon>
        <taxon>Sar</taxon>
        <taxon>Alveolata</taxon>
        <taxon>Dinophyceae</taxon>
        <taxon>Suessiales</taxon>
        <taxon>Suessiaceae</taxon>
        <taxon>Polarella</taxon>
    </lineage>
</organism>
<dbReference type="PANTHER" id="PTHR32026:SF10">
    <property type="entry name" value="METHYLTRANSFERASE-LIKE PROTEIN 24-RELATED"/>
    <property type="match status" value="1"/>
</dbReference>
<evidence type="ECO:0008006" key="12">
    <source>
        <dbReference type="Google" id="ProtNLM"/>
    </source>
</evidence>
<feature type="domain" description="Methyltransferase" evidence="9">
    <location>
        <begin position="2441"/>
        <end position="2590"/>
    </location>
</feature>
<dbReference type="InterPro" id="IPR026913">
    <property type="entry name" value="METTL24"/>
</dbReference>
<sequence length="3048" mass="337604">MVSPMMLALDARRPQQLPSSQPVAKTIEEIEILRRLRWKCPSSLFYGGYTGGKGGKLPDGHGGRWVCDPVGIAKAAEDVSGPGCLIYSIGSDGEFSFEKAIHDQISNKCEIHTFDKNPIEFYLRPEYFPGYPHEPVPSFVNYHIVEISRSKNLAQLVLDLGHNGRTIEILKIDCDGCELDTYKEWLDADVDVRQILGVFHGYTEQHSRFFIEKGYAVFHSGAGSDPEMSYVKLPMRESAMVSPMLLALDARRPQQLPSSQPVAKSVCMLVPVYPDHFAALAARMEMIRRTNTGPVVKSVVVFGDAAEHTDFCNRHPAACSEGTGFHAMNLDQLLGKEAHKAFKSSLGMEQPYSDFAYKGERFGCWAKSSGRVYQTVKKFYGAAFGPEACSTYWVCDAETLPFRKHNLSEHLELNARFPQLVISGWHDEPKCAKVQVDDGTDQSCAVLMSNVTNGMRYPSDTKTSIFTPQRWKQVFLFVDQWWFYERTVTADWLRFLEGATNMPAWAVFAYYMFSDMSVYGMMMHWSAYYAHPGRSKILNIREEIRKVDSDAFEACCACPEGVSDSPPACSTVADLLNVGGCLAHIAMAKRLSIAVEGLGIFGIGNYNRFMYVAKEAWALKTQQGHGLHWCYINCFKPDAMQRLLEMPDADIAGINMFAASLASPPVGLGPGLPGWRRATQGLGNPFGSCCGSENRAPRSAAILAQGRDQTLSFEDCSSLEKAQIHTQVRSEQSPLHATMRGSFVATQTSKLRVLFAVRTNIRNYETKIPALLRTWAFVLPEEDLFIVSTKAAQIAMGPSYSFKVQGTECSDDRYVGLTCIEVLSYLDTFAPRLYGTPGCGGDVCKKVGAGLCGGGGYAVSRQSLLKLISDPSAYVQDLMHTPGADTYCDVAVACMAEERELKVERLPGLYPWYMDNRTQFQSTLESLSLLPLSYHYTKPAEMLDIHLQFRKRREEKEREETILPAEEIEILRRLRWKCPSSLFYGGYTGGKGGKLPEGDGGRWVCDPVGIAKAAEDVSGPGCLIYSIGSAGEFSFEKAIHDQISNKCEIHTFDKQKHRVLPQGRYNPGYSHEPVPSFVNYHIVEISRSKNLAQLVKDLGHNGRTIEILKIDCDGCELDTYKEWLDADVDVRQILGEFHGYTEQHSQFFIEKGYAVFHSGAGRDPEMSYVKLPMRESAMVSPWLLALDATARWPHKYIRQTQMTDMYPPAGAPEFLSRAFVHADSFVKFCKLKQRTCARRPQQLPSSQPVAKSVCMLVPVYPDHFAALAARMEMIRRTNTGPVVKSVVVFGDAAQQTDFCNRHPAACSEGTGFHAMNLDQLLGKEAHKAFKSSLGMEQPYSDFAYKGERFGCWAKSSGRVYQTVKKFYGAAFGPEVQVDDGTDQSCAVLMSNVTNGMRYPSDTKTSIFTPQRWKQVFLFVDQWWFYERTVTADWLRFLEGATNMPAWAVFAYYMFSDMSVYGMMMHWSAYYAHPGRSKILNIREEIRKVDSDAFEACCACPEGVSDSPPACSTVADLLNVGGCLAHIAMAKRLSIAVEGLGIFGIGNYNRFMYVAKEAWALKTQQGHGLHWFYINCFKPDAMQRLLEMPDADIAGSFTRFASGRSGPWVAGMVMISLFRKAPTAEVITFSESVQAGIGASGLSAKLKSVVPALGPSLTLHIRDESGLAGGKRDLAGNNFVGILDASYQFTVANPTMQSVTCTMGFSCEMTLTGSGLQSHNRLRLTSGTCGADCSNGYETSLTALRPFQSQSGDAGSYAFGALMNVVPATYNSCWASLGPTRISIEKSLSLALNALRPTYSTGPAAGQSFNLEVLLNIDASFTAATAAAMGSRVRVVHYATTCGTDGAATTTSQLRPLGAVDGGGYADQRGAAYKERVTWFNLRLLTPGLYRVCWCAGGSCSTSSEFSVDVGTFQVFGPIGLQSDPTRSRQFYCGFEDMLAEGCLIWNQSNSSADALWVRASGGTPTRFTGPSSSRTGTYYLYLEASSVSQGGVLSTSASSRLNSGTSSVGFATGSSLSAPRKSHPDSEVQTPPVLAEKVTFVIADITGLPRRYGKNQLACGKHDISRDSDSDSSELKEWAITYTSSEFLADPTSSAFFAAALQLRSLRLRSVWALGCRDGADSHAGAAGVQMTSGSQLKLLSVLGLLSCASLYVLDGVLRQGDGQGVAQTLTKNKVRSEQSPLHATMRGSFVATQTSKLRVLFAVRTNIRNYETKIPALLRTWAFVLPEEDLFIVSTKAAQIAMGPSYSFKVQGTECSDDRYVGLTCIEAHIHLFAAQEAVEFDWLFVVDEDVYVQVQNLKEVLSYLDPFAPRLYGTPGCGGDVCNKSADTYCDVAVACMAEERELKVERLPGLYPWHMDNRTQFQSTLESLSPLPLSYHYTKPAEMLDIHLQFRKRREEKEREETILPAEEIEILRRLRWKCPSSLFYGGYTGGKGGKLPEGDGGRWVCDPVGIAKAAEDVSGPGCLIYSIGSDGEFSFEKAIHDQISNKCEIHTFDKKTIEFYLRPEYTPGYPHERVPSFVNYHIVEISRSKNLAQLVKDLGHNGRTIEILKIDCDGCELDTYKEWLDADVDVRQILGEFHGYTEQHSRFFIERGYAVFHSGAGSDPEMSYVKLPMRESAMVSPWLLALDARRPQQLPSSQPVAKSVCMLVPVYPDHFAALAARMEMIRRTNTGPVVKSVVVFGDAAEHTDFCNRHPAACSEGTGFHAMNLDQLLGKEAHKAFKSSLGMEQPYSDFAYKGERFGCWAKSSGRVYQTVKKFYGAAFGPEACSTYWVCDAETLPFRKHNLSEHLELNARFPQLVISGWHDEPKCAKVQVDDGTDQSCAVLMSNVTNGMRYPSDTKTSIFTPQRWKQVFLFVDQWWFYERTVTADWLRFLEGATNMPAWAVFAYYMFSDMSVYGMMMHWSAYYAHPGRSKILNIREEIRKVDSDAFEACCACPEGVSDSPPACSTVADLLNVGGCLARIAMAKRLSIAVEGLGIFGIGNYNRFMYVAKEAWALKTQQGHGLHWCYINCFKPDAMQRLLEMPDADIAGINMFEAVFHNTKV</sequence>
<dbReference type="EMBL" id="CAJNNW010033696">
    <property type="protein sequence ID" value="CAE8719936.1"/>
    <property type="molecule type" value="Genomic_DNA"/>
</dbReference>
<comment type="subcellular location">
    <subcellularLocation>
        <location evidence="1">Membrane</location>
        <topology evidence="1">Single-pass type II membrane protein</topology>
    </subcellularLocation>
</comment>
<dbReference type="GO" id="GO:0016020">
    <property type="term" value="C:membrane"/>
    <property type="evidence" value="ECO:0007669"/>
    <property type="project" value="UniProtKB-SubCell"/>
</dbReference>
<keyword evidence="6" id="KW-1133">Transmembrane helix</keyword>
<dbReference type="Gene3D" id="3.90.550.50">
    <property type="match status" value="1"/>
</dbReference>
<comment type="caution">
    <text evidence="10">The sequence shown here is derived from an EMBL/GenBank/DDBJ whole genome shotgun (WGS) entry which is preliminary data.</text>
</comment>
<keyword evidence="5" id="KW-0735">Signal-anchor</keyword>
<evidence type="ECO:0000256" key="7">
    <source>
        <dbReference type="ARBA" id="ARBA00023136"/>
    </source>
</evidence>
<gene>
    <name evidence="10" type="ORF">PGLA2088_LOCUS40988</name>
</gene>
<evidence type="ECO:0000256" key="1">
    <source>
        <dbReference type="ARBA" id="ARBA00004606"/>
    </source>
</evidence>
<keyword evidence="2" id="KW-0328">Glycosyltransferase</keyword>
<evidence type="ECO:0000256" key="6">
    <source>
        <dbReference type="ARBA" id="ARBA00022989"/>
    </source>
</evidence>
<dbReference type="InterPro" id="IPR003378">
    <property type="entry name" value="Fringe-like_glycosylTrfase"/>
</dbReference>
<dbReference type="Gene3D" id="2.60.120.200">
    <property type="match status" value="1"/>
</dbReference>
<evidence type="ECO:0000259" key="8">
    <source>
        <dbReference type="Pfam" id="PF02434"/>
    </source>
</evidence>
<proteinExistence type="predicted"/>
<feature type="domain" description="Methyltransferase" evidence="9">
    <location>
        <begin position="997"/>
        <end position="1146"/>
    </location>
</feature>
<dbReference type="Proteomes" id="UP000626109">
    <property type="component" value="Unassembled WGS sequence"/>
</dbReference>
<protein>
    <recommendedName>
        <fullName evidence="12">Methyltransferase domain-containing protein</fullName>
    </recommendedName>
</protein>
<evidence type="ECO:0000256" key="5">
    <source>
        <dbReference type="ARBA" id="ARBA00022968"/>
    </source>
</evidence>
<keyword evidence="3" id="KW-0808">Transferase</keyword>
<dbReference type="Pfam" id="PF02434">
    <property type="entry name" value="Fringe"/>
    <property type="match status" value="1"/>
</dbReference>
<evidence type="ECO:0000259" key="9">
    <source>
        <dbReference type="Pfam" id="PF13383"/>
    </source>
</evidence>
<evidence type="ECO:0000256" key="4">
    <source>
        <dbReference type="ARBA" id="ARBA00022692"/>
    </source>
</evidence>
<dbReference type="InterPro" id="IPR025714">
    <property type="entry name" value="Methyltranfer_dom"/>
</dbReference>
<keyword evidence="4" id="KW-0812">Transmembrane</keyword>
<reference evidence="10" key="1">
    <citation type="submission" date="2021-02" db="EMBL/GenBank/DDBJ databases">
        <authorList>
            <person name="Dougan E. K."/>
            <person name="Rhodes N."/>
            <person name="Thang M."/>
            <person name="Chan C."/>
        </authorList>
    </citation>
    <scope>NUCLEOTIDE SEQUENCE</scope>
</reference>
<evidence type="ECO:0000313" key="10">
    <source>
        <dbReference type="EMBL" id="CAE8719936.1"/>
    </source>
</evidence>
<name>A0A813L552_POLGL</name>
<accession>A0A813L552</accession>
<dbReference type="GO" id="GO:0016757">
    <property type="term" value="F:glycosyltransferase activity"/>
    <property type="evidence" value="ECO:0007669"/>
    <property type="project" value="UniProtKB-KW"/>
</dbReference>
<keyword evidence="7" id="KW-0472">Membrane</keyword>